<dbReference type="PANTHER" id="PTHR32282:SF31">
    <property type="entry name" value="PEPTIDOGLYCAN GLYCOSYLTRANSFERASE"/>
    <property type="match status" value="1"/>
</dbReference>
<organism evidence="11 12">
    <name type="scientific">Aphanothece cf. minutissima CCALA 015</name>
    <dbReference type="NCBI Taxonomy" id="2107695"/>
    <lineage>
        <taxon>Bacteria</taxon>
        <taxon>Bacillati</taxon>
        <taxon>Cyanobacteriota</taxon>
        <taxon>Cyanophyceae</taxon>
        <taxon>Oscillatoriophycideae</taxon>
        <taxon>Chroococcales</taxon>
        <taxon>Aphanothecaceae</taxon>
        <taxon>Aphanothece</taxon>
    </lineage>
</organism>
<protein>
    <submittedName>
        <fullName evidence="11">Peptidoglycan glycosyltransferase</fullName>
    </submittedName>
</protein>
<dbReference type="Pfam" id="PF00912">
    <property type="entry name" value="Transgly"/>
    <property type="match status" value="1"/>
</dbReference>
<dbReference type="RefSeq" id="WP_106219932.1">
    <property type="nucleotide sequence ID" value="NZ_PVWP01000002.1"/>
</dbReference>
<dbReference type="InterPro" id="IPR001264">
    <property type="entry name" value="Glyco_trans_51"/>
</dbReference>
<dbReference type="PANTHER" id="PTHR32282">
    <property type="entry name" value="BINDING PROTEIN TRANSPEPTIDASE, PUTATIVE-RELATED"/>
    <property type="match status" value="1"/>
</dbReference>
<keyword evidence="4" id="KW-0808">Transferase</keyword>
<dbReference type="Proteomes" id="UP000238218">
    <property type="component" value="Unassembled WGS sequence"/>
</dbReference>
<sequence length="728" mass="77670">MPTAILEGLEQRLRPRGPGPRLTVLRPGLPDLEQPLHGSVYRIGRAADNAIVIDHTAVSRHHALLENHGGHWLLSDAGSTNGLWWRGRRVRELVLREGDRVRFGPADQADLPTLLFEQDGGTRLDRLAGWGARVAVAVVGGGSLLLALSLLQVPTRGSLATVRGPLLLYDRNDRPVASVADRKRRELPELGAYPPLLIDALLASEDNRFWWHPGVDPIGTARALVTNLLGGRVLEGGSTLTQQIARSLYPEQVGQGETLGRKWRELLVALQLEARFSKEELLLSYLNRVYLGAVWGFEDASRRFFSRPASALKLEEAALLVGLLPSPNGYDPCVDPAAALASRNQVLDKMAATGRISADQARRARRQPIRLAADACRSAQQRGAPFYTDQVRRDLENQVGKAVAAEGNFLIDTHLDPLLQERVELLLRQRIDASRSLGVSQGAVVVLDSRSGGIRAIAGGRDYLQSQFNRASMALRQPGSTFKLVPYVVALERGARPGDRVGCGPLDWGGQHFSSGCGGSLSLRQAMAISSNTAALRLARKDGLDAVVSKGRDLGFTSPLAPVPGLALGQSEVTLLELTAAYAAVAADGLWRAPTTIRRLTDAEACPAPRTGGAPAGADCRASAGSSRAVSNPGRRVMSPATARAMRTLLEAVVSGGTGSAAYVGAGSWGKTGTTNEGRDLLFVGYAPRRQWVIGIWLGNDDNSPSAASSALAASLFGEIVRSAPPGP</sequence>
<proteinExistence type="predicted"/>
<dbReference type="Gene3D" id="1.10.3810.10">
    <property type="entry name" value="Biosynthetic peptidoglycan transglycosylase-like"/>
    <property type="match status" value="1"/>
</dbReference>
<reference evidence="11 12" key="2">
    <citation type="submission" date="2018-03" db="EMBL/GenBank/DDBJ databases">
        <title>The ancient ancestry and fast evolution of plastids.</title>
        <authorList>
            <person name="Moore K.R."/>
            <person name="Magnabosco C."/>
            <person name="Momper L."/>
            <person name="Gold D.A."/>
            <person name="Bosak T."/>
            <person name="Fournier G.P."/>
        </authorList>
    </citation>
    <scope>NUCLEOTIDE SEQUENCE [LARGE SCALE GENOMIC DNA]</scope>
    <source>
        <strain evidence="11 12">CCALA 015</strain>
    </source>
</reference>
<dbReference type="SMART" id="SM00240">
    <property type="entry name" value="FHA"/>
    <property type="match status" value="1"/>
</dbReference>
<feature type="compositionally biased region" description="Low complexity" evidence="9">
    <location>
        <begin position="605"/>
        <end position="618"/>
    </location>
</feature>
<evidence type="ECO:0000256" key="7">
    <source>
        <dbReference type="ARBA" id="ARBA00034000"/>
    </source>
</evidence>
<dbReference type="InterPro" id="IPR000253">
    <property type="entry name" value="FHA_dom"/>
</dbReference>
<name>A0ABX5FA15_9CHRO</name>
<keyword evidence="5" id="KW-0378">Hydrolase</keyword>
<dbReference type="Gene3D" id="3.40.710.10">
    <property type="entry name" value="DD-peptidase/beta-lactamase superfamily"/>
    <property type="match status" value="1"/>
</dbReference>
<dbReference type="InterPro" id="IPR008984">
    <property type="entry name" value="SMAD_FHA_dom_sf"/>
</dbReference>
<keyword evidence="6" id="KW-0511">Multifunctional enzyme</keyword>
<comment type="catalytic activity">
    <reaction evidence="7">
        <text>Preferential cleavage: (Ac)2-L-Lys-D-Ala-|-D-Ala. Also transpeptidation of peptidyl-alanyl moieties that are N-acyl substituents of D-alanine.</text>
        <dbReference type="EC" id="3.4.16.4"/>
    </reaction>
</comment>
<accession>A0ABX5FA15</accession>
<dbReference type="SUPFAM" id="SSF56601">
    <property type="entry name" value="beta-lactamase/transpeptidase-like"/>
    <property type="match status" value="1"/>
</dbReference>
<evidence type="ECO:0000256" key="9">
    <source>
        <dbReference type="SAM" id="MobiDB-lite"/>
    </source>
</evidence>
<keyword evidence="12" id="KW-1185">Reference proteome</keyword>
<dbReference type="SUPFAM" id="SSF53955">
    <property type="entry name" value="Lysozyme-like"/>
    <property type="match status" value="1"/>
</dbReference>
<comment type="caution">
    <text evidence="11">The sequence shown here is derived from an EMBL/GenBank/DDBJ whole genome shotgun (WGS) entry which is preliminary data.</text>
</comment>
<dbReference type="InterPro" id="IPR012338">
    <property type="entry name" value="Beta-lactam/transpept-like"/>
</dbReference>
<evidence type="ECO:0000256" key="4">
    <source>
        <dbReference type="ARBA" id="ARBA00022679"/>
    </source>
</evidence>
<dbReference type="CDD" id="cd00060">
    <property type="entry name" value="FHA"/>
    <property type="match status" value="1"/>
</dbReference>
<reference evidence="11 12" key="1">
    <citation type="submission" date="2018-02" db="EMBL/GenBank/DDBJ databases">
        <authorList>
            <person name="Moore K."/>
            <person name="Momper L."/>
        </authorList>
    </citation>
    <scope>NUCLEOTIDE SEQUENCE [LARGE SCALE GENOMIC DNA]</scope>
    <source>
        <strain evidence="11 12">CCALA 015</strain>
    </source>
</reference>
<keyword evidence="2" id="KW-0645">Protease</keyword>
<dbReference type="Pfam" id="PF00905">
    <property type="entry name" value="Transpeptidase"/>
    <property type="match status" value="1"/>
</dbReference>
<evidence type="ECO:0000313" key="12">
    <source>
        <dbReference type="Proteomes" id="UP000238218"/>
    </source>
</evidence>
<gene>
    <name evidence="11" type="ORF">C7B81_03595</name>
</gene>
<evidence type="ECO:0000313" key="11">
    <source>
        <dbReference type="EMBL" id="PSB38654.1"/>
    </source>
</evidence>
<evidence type="ECO:0000256" key="2">
    <source>
        <dbReference type="ARBA" id="ARBA00022670"/>
    </source>
</evidence>
<dbReference type="InterPro" id="IPR001460">
    <property type="entry name" value="PCN-bd_Tpept"/>
</dbReference>
<evidence type="ECO:0000256" key="6">
    <source>
        <dbReference type="ARBA" id="ARBA00023268"/>
    </source>
</evidence>
<comment type="catalytic activity">
    <reaction evidence="8">
        <text>[GlcNAc-(1-&gt;4)-Mur2Ac(oyl-L-Ala-gamma-D-Glu-L-Lys-D-Ala-D-Ala)](n)-di-trans,octa-cis-undecaprenyl diphosphate + beta-D-GlcNAc-(1-&gt;4)-Mur2Ac(oyl-L-Ala-gamma-D-Glu-L-Lys-D-Ala-D-Ala)-di-trans,octa-cis-undecaprenyl diphosphate = [GlcNAc-(1-&gt;4)-Mur2Ac(oyl-L-Ala-gamma-D-Glu-L-Lys-D-Ala-D-Ala)](n+1)-di-trans,octa-cis-undecaprenyl diphosphate + di-trans,octa-cis-undecaprenyl diphosphate + H(+)</text>
        <dbReference type="Rhea" id="RHEA:23708"/>
        <dbReference type="Rhea" id="RHEA-COMP:9602"/>
        <dbReference type="Rhea" id="RHEA-COMP:9603"/>
        <dbReference type="ChEBI" id="CHEBI:15378"/>
        <dbReference type="ChEBI" id="CHEBI:58405"/>
        <dbReference type="ChEBI" id="CHEBI:60033"/>
        <dbReference type="ChEBI" id="CHEBI:78435"/>
        <dbReference type="EC" id="2.4.99.28"/>
    </reaction>
</comment>
<evidence type="ECO:0000256" key="3">
    <source>
        <dbReference type="ARBA" id="ARBA00022676"/>
    </source>
</evidence>
<keyword evidence="3" id="KW-0328">Glycosyltransferase</keyword>
<evidence type="ECO:0000256" key="5">
    <source>
        <dbReference type="ARBA" id="ARBA00022801"/>
    </source>
</evidence>
<dbReference type="SUPFAM" id="SSF49879">
    <property type="entry name" value="SMAD/FHA domain"/>
    <property type="match status" value="1"/>
</dbReference>
<evidence type="ECO:0000256" key="1">
    <source>
        <dbReference type="ARBA" id="ARBA00022645"/>
    </source>
</evidence>
<feature type="domain" description="FHA" evidence="10">
    <location>
        <begin position="41"/>
        <end position="90"/>
    </location>
</feature>
<dbReference type="EMBL" id="PVWP01000002">
    <property type="protein sequence ID" value="PSB38654.1"/>
    <property type="molecule type" value="Genomic_DNA"/>
</dbReference>
<dbReference type="Gene3D" id="2.60.200.20">
    <property type="match status" value="1"/>
</dbReference>
<dbReference type="InterPro" id="IPR036950">
    <property type="entry name" value="PBP_transglycosylase"/>
</dbReference>
<dbReference type="InterPro" id="IPR023346">
    <property type="entry name" value="Lysozyme-like_dom_sf"/>
</dbReference>
<dbReference type="InterPro" id="IPR050396">
    <property type="entry name" value="Glycosyltr_51/Transpeptidase"/>
</dbReference>
<dbReference type="Pfam" id="PF00498">
    <property type="entry name" value="FHA"/>
    <property type="match status" value="1"/>
</dbReference>
<keyword evidence="1" id="KW-0121">Carboxypeptidase</keyword>
<evidence type="ECO:0000259" key="10">
    <source>
        <dbReference type="PROSITE" id="PS50006"/>
    </source>
</evidence>
<dbReference type="PROSITE" id="PS50006">
    <property type="entry name" value="FHA_DOMAIN"/>
    <property type="match status" value="1"/>
</dbReference>
<feature type="region of interest" description="Disordered" evidence="9">
    <location>
        <begin position="605"/>
        <end position="636"/>
    </location>
</feature>
<evidence type="ECO:0000256" key="8">
    <source>
        <dbReference type="ARBA" id="ARBA00049902"/>
    </source>
</evidence>